<dbReference type="GO" id="GO:0006308">
    <property type="term" value="P:DNA catabolic process"/>
    <property type="evidence" value="ECO:0007669"/>
    <property type="project" value="TreeGrafter"/>
</dbReference>
<dbReference type="SUPFAM" id="SSF56219">
    <property type="entry name" value="DNase I-like"/>
    <property type="match status" value="1"/>
</dbReference>
<reference evidence="2" key="2">
    <citation type="submission" date="2025-09" db="UniProtKB">
        <authorList>
            <consortium name="Ensembl"/>
        </authorList>
    </citation>
    <scope>IDENTIFICATION</scope>
</reference>
<dbReference type="AlphaFoldDB" id="A0A8C3HS67"/>
<feature type="signal peptide" evidence="1">
    <location>
        <begin position="1"/>
        <end position="16"/>
    </location>
</feature>
<dbReference type="Ensembl" id="ENSCPBT00000026355.1">
    <property type="protein sequence ID" value="ENSCPBP00000022381.1"/>
    <property type="gene ID" value="ENSCPBG00000015995.1"/>
</dbReference>
<evidence type="ECO:0000256" key="1">
    <source>
        <dbReference type="SAM" id="SignalP"/>
    </source>
</evidence>
<dbReference type="Proteomes" id="UP000694380">
    <property type="component" value="Unplaced"/>
</dbReference>
<protein>
    <submittedName>
        <fullName evidence="2">Uncharacterized protein</fullName>
    </submittedName>
</protein>
<evidence type="ECO:0000313" key="2">
    <source>
        <dbReference type="Ensembl" id="ENSCPBP00000022381.1"/>
    </source>
</evidence>
<keyword evidence="3" id="KW-1185">Reference proteome</keyword>
<sequence>MHPLALLLLGLRLAGAGFKICAFNTHGFGEAKSAGISLQILVRCDIAAVQEVRDVKGEAVQALLRELNRYWAAQDTWVPAPVLGGEGAWDPGLPRPLPAERAA</sequence>
<dbReference type="GO" id="GO:0004530">
    <property type="term" value="F:deoxyribonuclease I activity"/>
    <property type="evidence" value="ECO:0007669"/>
    <property type="project" value="TreeGrafter"/>
</dbReference>
<dbReference type="InterPro" id="IPR036691">
    <property type="entry name" value="Endo/exonu/phosph_ase_sf"/>
</dbReference>
<keyword evidence="1" id="KW-0732">Signal</keyword>
<proteinExistence type="predicted"/>
<dbReference type="PANTHER" id="PTHR11371">
    <property type="entry name" value="DEOXYRIBONUCLEASE"/>
    <property type="match status" value="1"/>
</dbReference>
<name>A0A8C3HS67_CHRPI</name>
<feature type="chain" id="PRO_5034614144" evidence="1">
    <location>
        <begin position="17"/>
        <end position="103"/>
    </location>
</feature>
<reference evidence="2" key="1">
    <citation type="submission" date="2025-08" db="UniProtKB">
        <authorList>
            <consortium name="Ensembl"/>
        </authorList>
    </citation>
    <scope>IDENTIFICATION</scope>
</reference>
<dbReference type="PANTHER" id="PTHR11371:SF11">
    <property type="entry name" value="DEOXYRIBONUCLEASE"/>
    <property type="match status" value="1"/>
</dbReference>
<accession>A0A8C3HS67</accession>
<evidence type="ECO:0000313" key="3">
    <source>
        <dbReference type="Proteomes" id="UP000694380"/>
    </source>
</evidence>
<organism evidence="2 3">
    <name type="scientific">Chrysemys picta bellii</name>
    <name type="common">Western painted turtle</name>
    <name type="synonym">Emys bellii</name>
    <dbReference type="NCBI Taxonomy" id="8478"/>
    <lineage>
        <taxon>Eukaryota</taxon>
        <taxon>Metazoa</taxon>
        <taxon>Chordata</taxon>
        <taxon>Craniata</taxon>
        <taxon>Vertebrata</taxon>
        <taxon>Euteleostomi</taxon>
        <taxon>Archelosauria</taxon>
        <taxon>Testudinata</taxon>
        <taxon>Testudines</taxon>
        <taxon>Cryptodira</taxon>
        <taxon>Durocryptodira</taxon>
        <taxon>Testudinoidea</taxon>
        <taxon>Emydidae</taxon>
        <taxon>Chrysemys</taxon>
    </lineage>
</organism>
<dbReference type="Gene3D" id="3.60.10.10">
    <property type="entry name" value="Endonuclease/exonuclease/phosphatase"/>
    <property type="match status" value="1"/>
</dbReference>
<dbReference type="GO" id="GO:0005634">
    <property type="term" value="C:nucleus"/>
    <property type="evidence" value="ECO:0007669"/>
    <property type="project" value="TreeGrafter"/>
</dbReference>
<dbReference type="GO" id="GO:0003677">
    <property type="term" value="F:DNA binding"/>
    <property type="evidence" value="ECO:0007669"/>
    <property type="project" value="TreeGrafter"/>
</dbReference>